<dbReference type="AlphaFoldDB" id="A0A367EJF6"/>
<reference evidence="1 2" key="1">
    <citation type="submission" date="2018-06" db="EMBL/GenBank/DDBJ databases">
        <title>Sphaerisporangium craniellae sp. nov., isolated from a marine sponge in the South China Sea.</title>
        <authorList>
            <person name="Li L."/>
        </authorList>
    </citation>
    <scope>NUCLEOTIDE SEQUENCE [LARGE SCALE GENOMIC DNA]</scope>
    <source>
        <strain evidence="1 2">CCTCC AA 208026</strain>
    </source>
</reference>
<dbReference type="Proteomes" id="UP000253094">
    <property type="component" value="Unassembled WGS sequence"/>
</dbReference>
<organism evidence="1 2">
    <name type="scientific">Sphaerisporangium album</name>
    <dbReference type="NCBI Taxonomy" id="509200"/>
    <lineage>
        <taxon>Bacteria</taxon>
        <taxon>Bacillati</taxon>
        <taxon>Actinomycetota</taxon>
        <taxon>Actinomycetes</taxon>
        <taxon>Streptosporangiales</taxon>
        <taxon>Streptosporangiaceae</taxon>
        <taxon>Sphaerisporangium</taxon>
    </lineage>
</organism>
<accession>A0A367EJF6</accession>
<sequence>MSASLRTSLSTTIRSTRPVRRISMASDSAIRYRVPGSGSGTCCAAPYTLDWRGTSSPATWTVAASPGVTARRATVPDGGMLRRGVSAPVTVSGADGG</sequence>
<protein>
    <submittedName>
        <fullName evidence="1">Uncharacterized protein</fullName>
    </submittedName>
</protein>
<evidence type="ECO:0000313" key="1">
    <source>
        <dbReference type="EMBL" id="RCG18248.1"/>
    </source>
</evidence>
<gene>
    <name evidence="1" type="ORF">DQ384_39335</name>
</gene>
<comment type="caution">
    <text evidence="1">The sequence shown here is derived from an EMBL/GenBank/DDBJ whole genome shotgun (WGS) entry which is preliminary data.</text>
</comment>
<keyword evidence="2" id="KW-1185">Reference proteome</keyword>
<name>A0A367EJF6_9ACTN</name>
<dbReference type="EMBL" id="QOIL01000038">
    <property type="protein sequence ID" value="RCG18248.1"/>
    <property type="molecule type" value="Genomic_DNA"/>
</dbReference>
<proteinExistence type="predicted"/>
<evidence type="ECO:0000313" key="2">
    <source>
        <dbReference type="Proteomes" id="UP000253094"/>
    </source>
</evidence>